<gene>
    <name evidence="1" type="ORF">VNO77_09080</name>
</gene>
<organism evidence="1 2">
    <name type="scientific">Canavalia gladiata</name>
    <name type="common">Sword bean</name>
    <name type="synonym">Dolichos gladiatus</name>
    <dbReference type="NCBI Taxonomy" id="3824"/>
    <lineage>
        <taxon>Eukaryota</taxon>
        <taxon>Viridiplantae</taxon>
        <taxon>Streptophyta</taxon>
        <taxon>Embryophyta</taxon>
        <taxon>Tracheophyta</taxon>
        <taxon>Spermatophyta</taxon>
        <taxon>Magnoliopsida</taxon>
        <taxon>eudicotyledons</taxon>
        <taxon>Gunneridae</taxon>
        <taxon>Pentapetalae</taxon>
        <taxon>rosids</taxon>
        <taxon>fabids</taxon>
        <taxon>Fabales</taxon>
        <taxon>Fabaceae</taxon>
        <taxon>Papilionoideae</taxon>
        <taxon>50 kb inversion clade</taxon>
        <taxon>NPAAA clade</taxon>
        <taxon>indigoferoid/millettioid clade</taxon>
        <taxon>Phaseoleae</taxon>
        <taxon>Canavalia</taxon>
    </lineage>
</organism>
<dbReference type="Proteomes" id="UP001367508">
    <property type="component" value="Unassembled WGS sequence"/>
</dbReference>
<keyword evidence="2" id="KW-1185">Reference proteome</keyword>
<evidence type="ECO:0000313" key="2">
    <source>
        <dbReference type="Proteomes" id="UP001367508"/>
    </source>
</evidence>
<dbReference type="EMBL" id="JAYMYQ010000002">
    <property type="protein sequence ID" value="KAK7350437.1"/>
    <property type="molecule type" value="Genomic_DNA"/>
</dbReference>
<accession>A0AAN9MEC5</accession>
<sequence length="121" mass="13290">MMHCSGTLNEAGSWDLVRIVGPLHGTLLHPRAEVLRSNVRLLLHKSFYLLTGSDEVSGGIEHKGRVSNLTISRENIHESKLVCPTTVRTHHEGLGQSSPDHSMTFVIAIAHQIAPRLTPES</sequence>
<evidence type="ECO:0000313" key="1">
    <source>
        <dbReference type="EMBL" id="KAK7350437.1"/>
    </source>
</evidence>
<reference evidence="1 2" key="1">
    <citation type="submission" date="2024-01" db="EMBL/GenBank/DDBJ databases">
        <title>The genomes of 5 underutilized Papilionoideae crops provide insights into root nodulation and disease resistanc.</title>
        <authorList>
            <person name="Jiang F."/>
        </authorList>
    </citation>
    <scope>NUCLEOTIDE SEQUENCE [LARGE SCALE GENOMIC DNA]</scope>
    <source>
        <strain evidence="1">LVBAO_FW01</strain>
        <tissue evidence="1">Leaves</tissue>
    </source>
</reference>
<protein>
    <submittedName>
        <fullName evidence="1">Uncharacterized protein</fullName>
    </submittedName>
</protein>
<name>A0AAN9MEC5_CANGL</name>
<proteinExistence type="predicted"/>
<comment type="caution">
    <text evidence="1">The sequence shown here is derived from an EMBL/GenBank/DDBJ whole genome shotgun (WGS) entry which is preliminary data.</text>
</comment>
<dbReference type="AlphaFoldDB" id="A0AAN9MEC5"/>